<dbReference type="SUPFAM" id="SSF56059">
    <property type="entry name" value="Glutathione synthetase ATP-binding domain-like"/>
    <property type="match status" value="1"/>
</dbReference>
<feature type="domain" description="ATP-grasp" evidence="1">
    <location>
        <begin position="98"/>
        <end position="354"/>
    </location>
</feature>
<dbReference type="AlphaFoldDB" id="A0A3B0ZX15"/>
<dbReference type="PANTHER" id="PTHR21621:SF0">
    <property type="entry name" value="BETA-CITRYLGLUTAMATE SYNTHASE B-RELATED"/>
    <property type="match status" value="1"/>
</dbReference>
<protein>
    <recommendedName>
        <fullName evidence="1">ATP-grasp domain-containing protein</fullName>
    </recommendedName>
</protein>
<dbReference type="PROSITE" id="PS50975">
    <property type="entry name" value="ATP_GRASP"/>
    <property type="match status" value="1"/>
</dbReference>
<dbReference type="PANTHER" id="PTHR21621">
    <property type="entry name" value="RIBOSOMAL PROTEIN S6 MODIFICATION PROTEIN"/>
    <property type="match status" value="1"/>
</dbReference>
<gene>
    <name evidence="2" type="ORF">MNBD_GAMMA22-2524</name>
</gene>
<dbReference type="GO" id="GO:0005524">
    <property type="term" value="F:ATP binding"/>
    <property type="evidence" value="ECO:0007669"/>
    <property type="project" value="InterPro"/>
</dbReference>
<dbReference type="GO" id="GO:0005737">
    <property type="term" value="C:cytoplasm"/>
    <property type="evidence" value="ECO:0007669"/>
    <property type="project" value="TreeGrafter"/>
</dbReference>
<evidence type="ECO:0000259" key="1">
    <source>
        <dbReference type="PROSITE" id="PS50975"/>
    </source>
</evidence>
<dbReference type="Gene3D" id="3.30.470.20">
    <property type="entry name" value="ATP-grasp fold, B domain"/>
    <property type="match status" value="2"/>
</dbReference>
<dbReference type="GO" id="GO:0018169">
    <property type="term" value="F:ribosomal S6-glutamic acid ligase activity"/>
    <property type="evidence" value="ECO:0007669"/>
    <property type="project" value="TreeGrafter"/>
</dbReference>
<name>A0A3B0ZX15_9ZZZZ</name>
<dbReference type="GO" id="GO:0046872">
    <property type="term" value="F:metal ion binding"/>
    <property type="evidence" value="ECO:0007669"/>
    <property type="project" value="InterPro"/>
</dbReference>
<dbReference type="GO" id="GO:0009432">
    <property type="term" value="P:SOS response"/>
    <property type="evidence" value="ECO:0007669"/>
    <property type="project" value="TreeGrafter"/>
</dbReference>
<dbReference type="EMBL" id="UOFS01000009">
    <property type="protein sequence ID" value="VAW91962.1"/>
    <property type="molecule type" value="Genomic_DNA"/>
</dbReference>
<dbReference type="InterPro" id="IPR013815">
    <property type="entry name" value="ATP_grasp_subdomain_1"/>
</dbReference>
<organism evidence="2">
    <name type="scientific">hydrothermal vent metagenome</name>
    <dbReference type="NCBI Taxonomy" id="652676"/>
    <lineage>
        <taxon>unclassified sequences</taxon>
        <taxon>metagenomes</taxon>
        <taxon>ecological metagenomes</taxon>
    </lineage>
</organism>
<sequence>MKYINKVIRLIRKMILCMRPYNGFRNRKIFKSFSGFQRDFYIKYWAEASSAIGASLDDVGYGCFKITKGNKKTYVRNFNVMLDDNLTLNIAGNKPFVLNILKEHNFQIPKFLEYKLQDIIKAQAFLESLGKSAVVKPASGTGAGRGVTTHINDITKLHKASNFASSYCETLLIEEQVEGDSFRLLYIEGEFIDALRRDPPIVIGDGQSTIKQLIRQENNKRINSDEILTFHPLIIDMECKLKLKEQGLTIKSVLDRNQKIIVKTVVNQNSCFENHVVRDTVHPSLILTGQKIVNELGITLGGIDVITTDISIPLQESGGIINEINTTPGLHHHSLVFEKDKILPVGEMVLNYIFSNK</sequence>
<dbReference type="Gene3D" id="3.30.1490.20">
    <property type="entry name" value="ATP-grasp fold, A domain"/>
    <property type="match status" value="1"/>
</dbReference>
<dbReference type="InterPro" id="IPR011761">
    <property type="entry name" value="ATP-grasp"/>
</dbReference>
<accession>A0A3B0ZX15</accession>
<reference evidence="2" key="1">
    <citation type="submission" date="2018-06" db="EMBL/GenBank/DDBJ databases">
        <authorList>
            <person name="Zhirakovskaya E."/>
        </authorList>
    </citation>
    <scope>NUCLEOTIDE SEQUENCE</scope>
</reference>
<proteinExistence type="predicted"/>
<evidence type="ECO:0000313" key="2">
    <source>
        <dbReference type="EMBL" id="VAW91962.1"/>
    </source>
</evidence>